<name>A0A3Q4GGE8_NEOBR</name>
<dbReference type="InterPro" id="IPR003591">
    <property type="entry name" value="Leu-rich_rpt_typical-subtyp"/>
</dbReference>
<evidence type="ECO:0000313" key="5">
    <source>
        <dbReference type="Ensembl" id="ENSNBRP00000005723.1"/>
    </source>
</evidence>
<dbReference type="Pfam" id="PF13855">
    <property type="entry name" value="LRR_8"/>
    <property type="match status" value="2"/>
</dbReference>
<dbReference type="SUPFAM" id="SSF52058">
    <property type="entry name" value="L domain-like"/>
    <property type="match status" value="1"/>
</dbReference>
<dbReference type="PANTHER" id="PTHR45842">
    <property type="entry name" value="SYNAPTIC ADHESION-LIKE MOLECULE SALM"/>
    <property type="match status" value="1"/>
</dbReference>
<dbReference type="InterPro" id="IPR001611">
    <property type="entry name" value="Leu-rich_rpt"/>
</dbReference>
<protein>
    <recommendedName>
        <fullName evidence="7">LRRNT domain-containing protein</fullName>
    </recommendedName>
</protein>
<dbReference type="GeneTree" id="ENSGT00940000156906"/>
<organism evidence="5 6">
    <name type="scientific">Neolamprologus brichardi</name>
    <name type="common">Fairy cichlid</name>
    <name type="synonym">Lamprologus brichardi</name>
    <dbReference type="NCBI Taxonomy" id="32507"/>
    <lineage>
        <taxon>Eukaryota</taxon>
        <taxon>Metazoa</taxon>
        <taxon>Chordata</taxon>
        <taxon>Craniata</taxon>
        <taxon>Vertebrata</taxon>
        <taxon>Euteleostomi</taxon>
        <taxon>Actinopterygii</taxon>
        <taxon>Neopterygii</taxon>
        <taxon>Teleostei</taxon>
        <taxon>Neoteleostei</taxon>
        <taxon>Acanthomorphata</taxon>
        <taxon>Ovalentaria</taxon>
        <taxon>Cichlomorphae</taxon>
        <taxon>Cichliformes</taxon>
        <taxon>Cichlidae</taxon>
        <taxon>African cichlids</taxon>
        <taxon>Pseudocrenilabrinae</taxon>
        <taxon>Lamprologini</taxon>
        <taxon>Neolamprologus</taxon>
    </lineage>
</organism>
<evidence type="ECO:0000256" key="4">
    <source>
        <dbReference type="SAM" id="Phobius"/>
    </source>
</evidence>
<dbReference type="InterPro" id="IPR032675">
    <property type="entry name" value="LRR_dom_sf"/>
</dbReference>
<proteinExistence type="predicted"/>
<keyword evidence="6" id="KW-1185">Reference proteome</keyword>
<dbReference type="PROSITE" id="PS51450">
    <property type="entry name" value="LRR"/>
    <property type="match status" value="2"/>
</dbReference>
<dbReference type="Proteomes" id="UP000261580">
    <property type="component" value="Unassembled WGS sequence"/>
</dbReference>
<dbReference type="SMART" id="SM00369">
    <property type="entry name" value="LRR_TYP"/>
    <property type="match status" value="6"/>
</dbReference>
<dbReference type="STRING" id="32507.ENSNBRP00000005723"/>
<keyword evidence="4" id="KW-0812">Transmembrane</keyword>
<evidence type="ECO:0000313" key="6">
    <source>
        <dbReference type="Proteomes" id="UP000261580"/>
    </source>
</evidence>
<accession>A0A3Q4GGE8</accession>
<dbReference type="PANTHER" id="PTHR45842:SF22">
    <property type="entry name" value="INSULIN-LIKE GROWTH FACTOR-BINDING PROTEIN COMPLEX ACID LABILE SUBUNIT ISOFORM X1"/>
    <property type="match status" value="1"/>
</dbReference>
<dbReference type="OMA" id="TLRTFKW"/>
<reference evidence="5" key="2">
    <citation type="submission" date="2025-09" db="UniProtKB">
        <authorList>
            <consortium name="Ensembl"/>
        </authorList>
    </citation>
    <scope>IDENTIFICATION</scope>
</reference>
<dbReference type="GO" id="GO:0016020">
    <property type="term" value="C:membrane"/>
    <property type="evidence" value="ECO:0007669"/>
    <property type="project" value="UniProtKB-SubCell"/>
</dbReference>
<feature type="transmembrane region" description="Helical" evidence="4">
    <location>
        <begin position="69"/>
        <end position="92"/>
    </location>
</feature>
<evidence type="ECO:0000256" key="2">
    <source>
        <dbReference type="ARBA" id="ARBA00022729"/>
    </source>
</evidence>
<reference evidence="5" key="1">
    <citation type="submission" date="2025-08" db="UniProtKB">
        <authorList>
            <consortium name="Ensembl"/>
        </authorList>
    </citation>
    <scope>IDENTIFICATION</scope>
</reference>
<dbReference type="InterPro" id="IPR050467">
    <property type="entry name" value="LRFN"/>
</dbReference>
<keyword evidence="3" id="KW-0677">Repeat</keyword>
<evidence type="ECO:0000256" key="1">
    <source>
        <dbReference type="ARBA" id="ARBA00022614"/>
    </source>
</evidence>
<keyword evidence="1" id="KW-0433">Leucine-rich repeat</keyword>
<dbReference type="Gene3D" id="3.80.10.10">
    <property type="entry name" value="Ribonuclease Inhibitor"/>
    <property type="match status" value="2"/>
</dbReference>
<feature type="transmembrane region" description="Helical" evidence="4">
    <location>
        <begin position="6"/>
        <end position="31"/>
    </location>
</feature>
<dbReference type="Bgee" id="ENSNBRG00000004507">
    <property type="expression patterns" value="Expressed in mesonephros and 2 other cell types or tissues"/>
</dbReference>
<keyword evidence="4" id="KW-1133">Transmembrane helix</keyword>
<dbReference type="AlphaFoldDB" id="A0A3Q4GGE8"/>
<evidence type="ECO:0008006" key="7">
    <source>
        <dbReference type="Google" id="ProtNLM"/>
    </source>
</evidence>
<keyword evidence="4" id="KW-0472">Membrane</keyword>
<sequence length="362" mass="40678">WVSSKTLVSLSALTLITLFVFPSFVHLSFCLSPSTSSRRRATAPETHKANAASDPGCAGRAVGMDTSGFLVGMCFFLLSLNGFLSSSLATGFCPNRCDCQHSQHLMCTNRGLRTVPKPTAQMPEEVQIFSLGGNFISNISAFDFTRYSNLERLNLQYNQIRVIHPKAFEKLPKLEELYLGHNLLTAIPAGSLQPLKKLTILYGNNNAIKKITPGLFSNLDNLIKLRLDGNFLEVLQDSVFKSLINLHYLHLESNKVQHIHRNAFSKLTSLRFLNLADNKQSAVRNVLTFSHLKLSLSNNKISQMDSGLDFSRNRISNIILSHICTVCNDGCWVAEKSPVLYHIYRVLYFYKELCIILHYMTK</sequence>
<dbReference type="FunFam" id="3.80.10.10:FF:000169">
    <property type="entry name" value="TLR4 interactor with leucine rich repeats"/>
    <property type="match status" value="1"/>
</dbReference>
<evidence type="ECO:0000256" key="3">
    <source>
        <dbReference type="ARBA" id="ARBA00022737"/>
    </source>
</evidence>
<dbReference type="Ensembl" id="ENSNBRT00000005896.1">
    <property type="protein sequence ID" value="ENSNBRP00000005723.1"/>
    <property type="gene ID" value="ENSNBRG00000004507.1"/>
</dbReference>
<keyword evidence="2" id="KW-0732">Signal</keyword>